<evidence type="ECO:0000313" key="3">
    <source>
        <dbReference type="EMBL" id="NRN69601.1"/>
    </source>
</evidence>
<organism evidence="3 4">
    <name type="scientific">Kibdelosporangium persicum</name>
    <dbReference type="NCBI Taxonomy" id="2698649"/>
    <lineage>
        <taxon>Bacteria</taxon>
        <taxon>Bacillati</taxon>
        <taxon>Actinomycetota</taxon>
        <taxon>Actinomycetes</taxon>
        <taxon>Pseudonocardiales</taxon>
        <taxon>Pseudonocardiaceae</taxon>
        <taxon>Kibdelosporangium</taxon>
    </lineage>
</organism>
<dbReference type="InterPro" id="IPR036396">
    <property type="entry name" value="Cyt_P450_sf"/>
</dbReference>
<reference evidence="3 4" key="1">
    <citation type="submission" date="2020-01" db="EMBL/GenBank/DDBJ databases">
        <title>Kibdelosporangium persica a novel Actinomycetes from a hot desert in Iran.</title>
        <authorList>
            <person name="Safaei N."/>
            <person name="Zaburannyi N."/>
            <person name="Mueller R."/>
            <person name="Wink J."/>
        </authorList>
    </citation>
    <scope>NUCLEOTIDE SEQUENCE [LARGE SCALE GENOMIC DNA]</scope>
    <source>
        <strain evidence="3 4">4NS15</strain>
    </source>
</reference>
<gene>
    <name evidence="3" type="ORF">GC106_68580</name>
</gene>
<comment type="similarity">
    <text evidence="1 2">Belongs to the cytochrome P450 family.</text>
</comment>
<dbReference type="PANTHER" id="PTHR46696">
    <property type="entry name" value="P450, PUTATIVE (EUROFUNG)-RELATED"/>
    <property type="match status" value="1"/>
</dbReference>
<proteinExistence type="inferred from homology"/>
<name>A0ABX2FFJ6_9PSEU</name>
<keyword evidence="4" id="KW-1185">Reference proteome</keyword>
<dbReference type="PROSITE" id="PS00086">
    <property type="entry name" value="CYTOCHROME_P450"/>
    <property type="match status" value="1"/>
</dbReference>
<sequence>MSSHSDEAPALFGPEFDRNPAAALQWLRENAPVYRLAFPGGAWAWFVTRYDDAVAALADPRLAKNPRKGNVEWQRSGMGLPLDHRASLVRNMVNTDPPDHARLRRAVRGAFTPRRMEQLRVRTQQVTDELLAAILRKDTADLIEDLAYPLPITILCDLLGVPEQDRAELHRWAKVIDSSDDTAVHSVLEATDALEALVVKVVAGKRRDPAEDLISELIAQQQAGTLSADELTSTVFLLLIGGHETTVALIGNALLALLTHPRYADAARADAGLLPAIIEESLRLDPPTRNATWRFVTEPMTLAGQPVNPGDAVLISLLSANRDPGVFADPDTFQPRERDHRHLAFGHGPHVCIGAAMARMEATAAIGTVLRTLPNMRLAVPAEELVWWPSPIMRGLYALPVHPTPS</sequence>
<keyword evidence="2" id="KW-0349">Heme</keyword>
<comment type="caution">
    <text evidence="3">The sequence shown here is derived from an EMBL/GenBank/DDBJ whole genome shotgun (WGS) entry which is preliminary data.</text>
</comment>
<keyword evidence="2" id="KW-0408">Iron</keyword>
<evidence type="ECO:0000256" key="2">
    <source>
        <dbReference type="RuleBase" id="RU000461"/>
    </source>
</evidence>
<evidence type="ECO:0000313" key="4">
    <source>
        <dbReference type="Proteomes" id="UP000763557"/>
    </source>
</evidence>
<dbReference type="InterPro" id="IPR002397">
    <property type="entry name" value="Cyt_P450_B"/>
</dbReference>
<accession>A0ABX2FFJ6</accession>
<keyword evidence="2" id="KW-0503">Monooxygenase</keyword>
<dbReference type="PANTHER" id="PTHR46696:SF1">
    <property type="entry name" value="CYTOCHROME P450 YJIB-RELATED"/>
    <property type="match status" value="1"/>
</dbReference>
<dbReference type="SUPFAM" id="SSF48264">
    <property type="entry name" value="Cytochrome P450"/>
    <property type="match status" value="1"/>
</dbReference>
<dbReference type="PRINTS" id="PR00359">
    <property type="entry name" value="BP450"/>
</dbReference>
<dbReference type="InterPro" id="IPR017972">
    <property type="entry name" value="Cyt_P450_CS"/>
</dbReference>
<dbReference type="Gene3D" id="1.10.630.10">
    <property type="entry name" value="Cytochrome P450"/>
    <property type="match status" value="1"/>
</dbReference>
<dbReference type="RefSeq" id="WP_173139970.1">
    <property type="nucleotide sequence ID" value="NZ_CBCSGW010000024.1"/>
</dbReference>
<evidence type="ECO:0000256" key="1">
    <source>
        <dbReference type="ARBA" id="ARBA00010617"/>
    </source>
</evidence>
<dbReference type="Proteomes" id="UP000763557">
    <property type="component" value="Unassembled WGS sequence"/>
</dbReference>
<keyword evidence="2" id="KW-0479">Metal-binding</keyword>
<keyword evidence="2" id="KW-0560">Oxidoreductase</keyword>
<dbReference type="EMBL" id="JAAATY010000029">
    <property type="protein sequence ID" value="NRN69601.1"/>
    <property type="molecule type" value="Genomic_DNA"/>
</dbReference>
<dbReference type="PRINTS" id="PR00385">
    <property type="entry name" value="P450"/>
</dbReference>
<protein>
    <submittedName>
        <fullName evidence="3">Pentalenic acid synthase</fullName>
    </submittedName>
</protein>
<dbReference type="CDD" id="cd11029">
    <property type="entry name" value="CYP107-like"/>
    <property type="match status" value="1"/>
</dbReference>
<dbReference type="Pfam" id="PF00067">
    <property type="entry name" value="p450"/>
    <property type="match status" value="1"/>
</dbReference>
<dbReference type="InterPro" id="IPR001128">
    <property type="entry name" value="Cyt_P450"/>
</dbReference>